<keyword evidence="4" id="KW-1185">Reference proteome</keyword>
<accession>A0ABS8RZP3</accession>
<keyword evidence="2" id="KW-1133">Transmembrane helix</keyword>
<evidence type="ECO:0000256" key="1">
    <source>
        <dbReference type="SAM" id="MobiDB-lite"/>
    </source>
</evidence>
<sequence length="476" mass="53119">MGGDAISPNSTEESSFDQNFPENIQGSPTFPSGGDRFGSKVENGELGLGSMDLEEFVRASSNIMDEVNKKRIRNVYMDVLKSYDEPHLHKDYLKEAKYKILRYTPGASIEEVGGMKASDYNIPQKMTLLLIGLRGSGKSSLVNKISRVFDDDPFTPERAQVSYSSDGDGTNFLHEYTIPRGSSSLCLYDTRGLSDDLSENKKIVKRWMTKGVRHGKLITRDSDDAHLKSKARRNRYCAIESNVVNCVIFVVSAVQILQSMDSDDETKRQQTQAVATTFNDPLLSFKDQKPVVVLTHGDLLSLLDRTRIRMYLGQLLGIHPKKQIFDIPESDDLGTRLTILNMLSNCLEHADKNLPFKKDLPSRGPYSSKITMQMLVLPLLAYAVVAILLGMGMMFMNNLQAKIACVPNSQVSQSHVDIDWDATTVDSAPNQPEALQPHVNVDCHAIGVDSVCDLQPEAPQSDVSFDWHTIRHLWSD</sequence>
<feature type="compositionally biased region" description="Polar residues" evidence="1">
    <location>
        <begin position="7"/>
        <end position="30"/>
    </location>
</feature>
<evidence type="ECO:0000313" key="4">
    <source>
        <dbReference type="Proteomes" id="UP000823775"/>
    </source>
</evidence>
<proteinExistence type="predicted"/>
<dbReference type="Proteomes" id="UP000823775">
    <property type="component" value="Unassembled WGS sequence"/>
</dbReference>
<organism evidence="3 4">
    <name type="scientific">Datura stramonium</name>
    <name type="common">Jimsonweed</name>
    <name type="synonym">Common thornapple</name>
    <dbReference type="NCBI Taxonomy" id="4076"/>
    <lineage>
        <taxon>Eukaryota</taxon>
        <taxon>Viridiplantae</taxon>
        <taxon>Streptophyta</taxon>
        <taxon>Embryophyta</taxon>
        <taxon>Tracheophyta</taxon>
        <taxon>Spermatophyta</taxon>
        <taxon>Magnoliopsida</taxon>
        <taxon>eudicotyledons</taxon>
        <taxon>Gunneridae</taxon>
        <taxon>Pentapetalae</taxon>
        <taxon>asterids</taxon>
        <taxon>lamiids</taxon>
        <taxon>Solanales</taxon>
        <taxon>Solanaceae</taxon>
        <taxon>Solanoideae</taxon>
        <taxon>Datureae</taxon>
        <taxon>Datura</taxon>
    </lineage>
</organism>
<dbReference type="PANTHER" id="PTHR14241:SF32">
    <property type="entry name" value="VWFA DOMAIN-CONTAINING PROTEIN-RELATED"/>
    <property type="match status" value="1"/>
</dbReference>
<evidence type="ECO:0000313" key="3">
    <source>
        <dbReference type="EMBL" id="MCD7452283.1"/>
    </source>
</evidence>
<dbReference type="InterPro" id="IPR027417">
    <property type="entry name" value="P-loop_NTPase"/>
</dbReference>
<evidence type="ECO:0008006" key="5">
    <source>
        <dbReference type="Google" id="ProtNLM"/>
    </source>
</evidence>
<dbReference type="CDD" id="cd00882">
    <property type="entry name" value="Ras_like_GTPase"/>
    <property type="match status" value="1"/>
</dbReference>
<protein>
    <recommendedName>
        <fullName evidence="5">G domain-containing protein</fullName>
    </recommendedName>
</protein>
<dbReference type="Gene3D" id="3.40.50.300">
    <property type="entry name" value="P-loop containing nucleotide triphosphate hydrolases"/>
    <property type="match status" value="1"/>
</dbReference>
<gene>
    <name evidence="3" type="ORF">HAX54_016115</name>
</gene>
<dbReference type="EMBL" id="JACEIK010000204">
    <property type="protein sequence ID" value="MCD7452283.1"/>
    <property type="molecule type" value="Genomic_DNA"/>
</dbReference>
<feature type="transmembrane region" description="Helical" evidence="2">
    <location>
        <begin position="375"/>
        <end position="395"/>
    </location>
</feature>
<evidence type="ECO:0000256" key="2">
    <source>
        <dbReference type="SAM" id="Phobius"/>
    </source>
</evidence>
<reference evidence="3 4" key="1">
    <citation type="journal article" date="2021" name="BMC Genomics">
        <title>Datura genome reveals duplications of psychoactive alkaloid biosynthetic genes and high mutation rate following tissue culture.</title>
        <authorList>
            <person name="Rajewski A."/>
            <person name="Carter-House D."/>
            <person name="Stajich J."/>
            <person name="Litt A."/>
        </authorList>
    </citation>
    <scope>NUCLEOTIDE SEQUENCE [LARGE SCALE GENOMIC DNA]</scope>
    <source>
        <strain evidence="3">AR-01</strain>
    </source>
</reference>
<name>A0ABS8RZP3_DATST</name>
<comment type="caution">
    <text evidence="3">The sequence shown here is derived from an EMBL/GenBank/DDBJ whole genome shotgun (WGS) entry which is preliminary data.</text>
</comment>
<feature type="region of interest" description="Disordered" evidence="1">
    <location>
        <begin position="1"/>
        <end position="38"/>
    </location>
</feature>
<dbReference type="SUPFAM" id="SSF52540">
    <property type="entry name" value="P-loop containing nucleoside triphosphate hydrolases"/>
    <property type="match status" value="1"/>
</dbReference>
<keyword evidence="2" id="KW-0472">Membrane</keyword>
<dbReference type="PANTHER" id="PTHR14241">
    <property type="entry name" value="INTERFERON-INDUCED PROTEIN 44"/>
    <property type="match status" value="1"/>
</dbReference>
<keyword evidence="2" id="KW-0812">Transmembrane</keyword>